<keyword evidence="1" id="KW-0472">Membrane</keyword>
<feature type="transmembrane region" description="Helical" evidence="1">
    <location>
        <begin position="78"/>
        <end position="97"/>
    </location>
</feature>
<dbReference type="HOGENOM" id="CLU_1882247_0_0_11"/>
<feature type="transmembrane region" description="Helical" evidence="1">
    <location>
        <begin position="47"/>
        <end position="66"/>
    </location>
</feature>
<dbReference type="KEGG" id="cuv:CUREI_01995"/>
<evidence type="ECO:0000313" key="2">
    <source>
        <dbReference type="EMBL" id="AIL96244.1"/>
    </source>
</evidence>
<sequence length="138" mass="14498">MIPITAAEVRDRVTPIPTPPVVRALGSIGVGGSIGVMVSQAPLSVKAVVAVLCVVVAVAATLLHPYRKELRAFAEDKGVARVPSISMVLPLMLWWLLLMLAPLAHWPAVGAWVAGVVAAAVAWVLDPHVDGSRRLAYA</sequence>
<keyword evidence="1" id="KW-1133">Transmembrane helix</keyword>
<proteinExistence type="predicted"/>
<organism evidence="2 3">
    <name type="scientific">Corynebacterium ureicelerivorans</name>
    <dbReference type="NCBI Taxonomy" id="401472"/>
    <lineage>
        <taxon>Bacteria</taxon>
        <taxon>Bacillati</taxon>
        <taxon>Actinomycetota</taxon>
        <taxon>Actinomycetes</taxon>
        <taxon>Mycobacteriales</taxon>
        <taxon>Corynebacteriaceae</taxon>
        <taxon>Corynebacterium</taxon>
    </lineage>
</organism>
<gene>
    <name evidence="2" type="ORF">CUREI_01995</name>
</gene>
<reference evidence="2 3" key="1">
    <citation type="submission" date="2014-08" db="EMBL/GenBank/DDBJ databases">
        <title>Complete genome sequence of Corynebacterium ureicelerivorans DSM 45051, a lipophilic and urea-splitting isolate from a blood culture of a septicaemia patient.</title>
        <authorList>
            <person name="Tippelt A."/>
            <person name="Albersmeier A."/>
            <person name="Brinkrolf K."/>
            <person name="Ruckert C."/>
            <person name="Tauch A."/>
        </authorList>
    </citation>
    <scope>NUCLEOTIDE SEQUENCE [LARGE SCALE GENOMIC DNA]</scope>
    <source>
        <strain evidence="2 3">IMMIB RIV-2301</strain>
    </source>
</reference>
<evidence type="ECO:0000256" key="1">
    <source>
        <dbReference type="SAM" id="Phobius"/>
    </source>
</evidence>
<dbReference type="AlphaFoldDB" id="A0A077HJC5"/>
<dbReference type="RefSeq" id="WP_038609821.1">
    <property type="nucleotide sequence ID" value="NZ_CP009215.1"/>
</dbReference>
<dbReference type="EMBL" id="CP009215">
    <property type="protein sequence ID" value="AIL96244.1"/>
    <property type="molecule type" value="Genomic_DNA"/>
</dbReference>
<feature type="transmembrane region" description="Helical" evidence="1">
    <location>
        <begin position="103"/>
        <end position="125"/>
    </location>
</feature>
<accession>A0A077HJC5</accession>
<keyword evidence="3" id="KW-1185">Reference proteome</keyword>
<dbReference type="Proteomes" id="UP000028939">
    <property type="component" value="Chromosome"/>
</dbReference>
<protein>
    <submittedName>
        <fullName evidence="2">Uncharacterized protein</fullName>
    </submittedName>
</protein>
<feature type="transmembrane region" description="Helical" evidence="1">
    <location>
        <begin position="21"/>
        <end position="41"/>
    </location>
</feature>
<dbReference type="STRING" id="401472.CUREI_01995"/>
<evidence type="ECO:0000313" key="3">
    <source>
        <dbReference type="Proteomes" id="UP000028939"/>
    </source>
</evidence>
<keyword evidence="1" id="KW-0812">Transmembrane</keyword>
<name>A0A077HJC5_9CORY</name>